<name>A0A0C9XPV8_9AGAR</name>
<dbReference type="AlphaFoldDB" id="A0A0C9XPV8"/>
<dbReference type="Proteomes" id="UP000054477">
    <property type="component" value="Unassembled WGS sequence"/>
</dbReference>
<feature type="compositionally biased region" description="Polar residues" evidence="1">
    <location>
        <begin position="62"/>
        <end position="72"/>
    </location>
</feature>
<feature type="region of interest" description="Disordered" evidence="1">
    <location>
        <begin position="1"/>
        <end position="77"/>
    </location>
</feature>
<evidence type="ECO:0000313" key="3">
    <source>
        <dbReference type="Proteomes" id="UP000054477"/>
    </source>
</evidence>
<proteinExistence type="predicted"/>
<feature type="compositionally biased region" description="Polar residues" evidence="1">
    <location>
        <begin position="38"/>
        <end position="50"/>
    </location>
</feature>
<organism evidence="2 3">
    <name type="scientific">Laccaria amethystina LaAM-08-1</name>
    <dbReference type="NCBI Taxonomy" id="1095629"/>
    <lineage>
        <taxon>Eukaryota</taxon>
        <taxon>Fungi</taxon>
        <taxon>Dikarya</taxon>
        <taxon>Basidiomycota</taxon>
        <taxon>Agaricomycotina</taxon>
        <taxon>Agaricomycetes</taxon>
        <taxon>Agaricomycetidae</taxon>
        <taxon>Agaricales</taxon>
        <taxon>Agaricineae</taxon>
        <taxon>Hydnangiaceae</taxon>
        <taxon>Laccaria</taxon>
    </lineage>
</organism>
<accession>A0A0C9XPV8</accession>
<evidence type="ECO:0000313" key="2">
    <source>
        <dbReference type="EMBL" id="KIJ99671.1"/>
    </source>
</evidence>
<sequence>MGNTPRGTSPTPISSRTETFEAMRPHDRDKGDAHTETTQDPPTFRHSSFEQVLKDATVPGVYQSSKHSQQPPNGERVEIETELGEGSFVSMHQDERNNQPVPSDILTWAIAVVGGEEEVLPLAVSPFEKGNMGMTANEQFVNTLKTVFDASIVL</sequence>
<feature type="compositionally biased region" description="Polar residues" evidence="1">
    <location>
        <begin position="1"/>
        <end position="17"/>
    </location>
</feature>
<gene>
    <name evidence="2" type="ORF">K443DRAFT_132966</name>
</gene>
<evidence type="ECO:0000256" key="1">
    <source>
        <dbReference type="SAM" id="MobiDB-lite"/>
    </source>
</evidence>
<feature type="compositionally biased region" description="Basic and acidic residues" evidence="1">
    <location>
        <begin position="18"/>
        <end position="37"/>
    </location>
</feature>
<keyword evidence="3" id="KW-1185">Reference proteome</keyword>
<dbReference type="EMBL" id="KN838642">
    <property type="protein sequence ID" value="KIJ99671.1"/>
    <property type="molecule type" value="Genomic_DNA"/>
</dbReference>
<dbReference type="HOGENOM" id="CLU_1704500_0_0_1"/>
<protein>
    <submittedName>
        <fullName evidence="2">Uncharacterized protein</fullName>
    </submittedName>
</protein>
<reference evidence="2 3" key="1">
    <citation type="submission" date="2014-04" db="EMBL/GenBank/DDBJ databases">
        <authorList>
            <consortium name="DOE Joint Genome Institute"/>
            <person name="Kuo A."/>
            <person name="Kohler A."/>
            <person name="Nagy L.G."/>
            <person name="Floudas D."/>
            <person name="Copeland A."/>
            <person name="Barry K.W."/>
            <person name="Cichocki N."/>
            <person name="Veneault-Fourrey C."/>
            <person name="LaButti K."/>
            <person name="Lindquist E.A."/>
            <person name="Lipzen A."/>
            <person name="Lundell T."/>
            <person name="Morin E."/>
            <person name="Murat C."/>
            <person name="Sun H."/>
            <person name="Tunlid A."/>
            <person name="Henrissat B."/>
            <person name="Grigoriev I.V."/>
            <person name="Hibbett D.S."/>
            <person name="Martin F."/>
            <person name="Nordberg H.P."/>
            <person name="Cantor M.N."/>
            <person name="Hua S.X."/>
        </authorList>
    </citation>
    <scope>NUCLEOTIDE SEQUENCE [LARGE SCALE GENOMIC DNA]</scope>
    <source>
        <strain evidence="2 3">LaAM-08-1</strain>
    </source>
</reference>
<reference evidence="3" key="2">
    <citation type="submission" date="2015-01" db="EMBL/GenBank/DDBJ databases">
        <title>Evolutionary Origins and Diversification of the Mycorrhizal Mutualists.</title>
        <authorList>
            <consortium name="DOE Joint Genome Institute"/>
            <consortium name="Mycorrhizal Genomics Consortium"/>
            <person name="Kohler A."/>
            <person name="Kuo A."/>
            <person name="Nagy L.G."/>
            <person name="Floudas D."/>
            <person name="Copeland A."/>
            <person name="Barry K.W."/>
            <person name="Cichocki N."/>
            <person name="Veneault-Fourrey C."/>
            <person name="LaButti K."/>
            <person name="Lindquist E.A."/>
            <person name="Lipzen A."/>
            <person name="Lundell T."/>
            <person name="Morin E."/>
            <person name="Murat C."/>
            <person name="Riley R."/>
            <person name="Ohm R."/>
            <person name="Sun H."/>
            <person name="Tunlid A."/>
            <person name="Henrissat B."/>
            <person name="Grigoriev I.V."/>
            <person name="Hibbett D.S."/>
            <person name="Martin F."/>
        </authorList>
    </citation>
    <scope>NUCLEOTIDE SEQUENCE [LARGE SCALE GENOMIC DNA]</scope>
    <source>
        <strain evidence="3">LaAM-08-1</strain>
    </source>
</reference>